<dbReference type="GO" id="GO:0080044">
    <property type="term" value="F:quercetin 7-O-glucosyltransferase activity"/>
    <property type="evidence" value="ECO:0007669"/>
    <property type="project" value="TreeGrafter"/>
</dbReference>
<comment type="caution">
    <text evidence="3">The sequence shown here is derived from an EMBL/GenBank/DDBJ whole genome shotgun (WGS) entry which is preliminary data.</text>
</comment>
<protein>
    <submittedName>
        <fullName evidence="3">Uncharacterized protein</fullName>
    </submittedName>
</protein>
<dbReference type="AlphaFoldDB" id="A0A978UIB7"/>
<dbReference type="PANTHER" id="PTHR11926">
    <property type="entry name" value="GLUCOSYL/GLUCURONOSYL TRANSFERASES"/>
    <property type="match status" value="1"/>
</dbReference>
<dbReference type="EMBL" id="JAEACU010000011">
    <property type="protein sequence ID" value="KAH7514548.1"/>
    <property type="molecule type" value="Genomic_DNA"/>
</dbReference>
<evidence type="ECO:0000313" key="4">
    <source>
        <dbReference type="Proteomes" id="UP000813462"/>
    </source>
</evidence>
<dbReference type="SUPFAM" id="SSF53756">
    <property type="entry name" value="UDP-Glycosyltransferase/glycogen phosphorylase"/>
    <property type="match status" value="1"/>
</dbReference>
<dbReference type="Gene3D" id="3.40.50.2000">
    <property type="entry name" value="Glycogen Phosphorylase B"/>
    <property type="match status" value="2"/>
</dbReference>
<dbReference type="PANTHER" id="PTHR11926:SF1392">
    <property type="entry name" value="GLYCOSYLTRANSFERASE"/>
    <property type="match status" value="1"/>
</dbReference>
<accession>A0A978UIB7</accession>
<evidence type="ECO:0000256" key="1">
    <source>
        <dbReference type="ARBA" id="ARBA00009995"/>
    </source>
</evidence>
<organism evidence="3 4">
    <name type="scientific">Ziziphus jujuba var. spinosa</name>
    <dbReference type="NCBI Taxonomy" id="714518"/>
    <lineage>
        <taxon>Eukaryota</taxon>
        <taxon>Viridiplantae</taxon>
        <taxon>Streptophyta</taxon>
        <taxon>Embryophyta</taxon>
        <taxon>Tracheophyta</taxon>
        <taxon>Spermatophyta</taxon>
        <taxon>Magnoliopsida</taxon>
        <taxon>eudicotyledons</taxon>
        <taxon>Gunneridae</taxon>
        <taxon>Pentapetalae</taxon>
        <taxon>rosids</taxon>
        <taxon>fabids</taxon>
        <taxon>Rosales</taxon>
        <taxon>Rhamnaceae</taxon>
        <taxon>Paliureae</taxon>
        <taxon>Ziziphus</taxon>
    </lineage>
</organism>
<dbReference type="InterPro" id="IPR002213">
    <property type="entry name" value="UDP_glucos_trans"/>
</dbReference>
<sequence length="355" mass="39825">MEHQQPHVVVHPLPVQGHIKPLLCLAQLLSEAGLYVSFVITHYTHKRLENLSALTTQFPNLHFEPFSDGLPDDHPRCLNFDFFVDIKTKTKPFFKDLLLSLDTKSEKGLSPPVTCVINDGYLSYPLDVAEELKIPLFTFIAHGACFLLTYYSIPKLIEEGHIPFSDDNMNLEINGIAGLEGVLRRKNLPPACMMKEVTSPLFRQYLDETLAMNRASGLIINTFDDLEVQCLPHLANNFSKVYSIGPLHVFLNSKIGNRSHLIASHASLWKVEQNCIAWLDSQPLKSVVYVSFGTLAKRQTIKSAIRAVMNGRKEEFQNSIDKIAKCGLNGIGHGGSSNQNLEFLVEDIKKIKSLE</sequence>
<comment type="similarity">
    <text evidence="1">Belongs to the UDP-glycosyltransferase family.</text>
</comment>
<proteinExistence type="inferred from homology"/>
<dbReference type="Proteomes" id="UP000813462">
    <property type="component" value="Unassembled WGS sequence"/>
</dbReference>
<dbReference type="GO" id="GO:0080043">
    <property type="term" value="F:quercetin 3-O-glucosyltransferase activity"/>
    <property type="evidence" value="ECO:0007669"/>
    <property type="project" value="TreeGrafter"/>
</dbReference>
<reference evidence="3" key="1">
    <citation type="journal article" date="2021" name="Front. Plant Sci.">
        <title>Chromosome-Scale Genome Assembly for Chinese Sour Jujube and Insights Into Its Genome Evolution and Domestication Signature.</title>
        <authorList>
            <person name="Shen L.-Y."/>
            <person name="Luo H."/>
            <person name="Wang X.-L."/>
            <person name="Wang X.-M."/>
            <person name="Qiu X.-J."/>
            <person name="Liu H."/>
            <person name="Zhou S.-S."/>
            <person name="Jia K.-H."/>
            <person name="Nie S."/>
            <person name="Bao Y.-T."/>
            <person name="Zhang R.-G."/>
            <person name="Yun Q.-Z."/>
            <person name="Chai Y.-H."/>
            <person name="Lu J.-Y."/>
            <person name="Li Y."/>
            <person name="Zhao S.-W."/>
            <person name="Mao J.-F."/>
            <person name="Jia S.-G."/>
            <person name="Mao Y.-M."/>
        </authorList>
    </citation>
    <scope>NUCLEOTIDE SEQUENCE</scope>
    <source>
        <strain evidence="3">AT0</strain>
        <tissue evidence="3">Leaf</tissue>
    </source>
</reference>
<keyword evidence="2" id="KW-0808">Transferase</keyword>
<gene>
    <name evidence="3" type="ORF">FEM48_Zijuj11G0101100</name>
</gene>
<evidence type="ECO:0000313" key="3">
    <source>
        <dbReference type="EMBL" id="KAH7514548.1"/>
    </source>
</evidence>
<name>A0A978UIB7_ZIZJJ</name>
<evidence type="ECO:0000256" key="2">
    <source>
        <dbReference type="ARBA" id="ARBA00022679"/>
    </source>
</evidence>
<dbReference type="CDD" id="cd03784">
    <property type="entry name" value="GT1_Gtf-like"/>
    <property type="match status" value="1"/>
</dbReference>